<keyword evidence="5 8" id="KW-0812">Transmembrane</keyword>
<feature type="transmembrane region" description="Helical" evidence="8">
    <location>
        <begin position="455"/>
        <end position="476"/>
    </location>
</feature>
<evidence type="ECO:0000256" key="2">
    <source>
        <dbReference type="ARBA" id="ARBA00008744"/>
    </source>
</evidence>
<keyword evidence="4" id="KW-0808">Transferase</keyword>
<dbReference type="WBParaSite" id="PSU_v2.g15509.t1">
    <property type="protein sequence ID" value="PSU_v2.g15509.t1"/>
    <property type="gene ID" value="PSU_v2.g15509"/>
</dbReference>
<comment type="similarity">
    <text evidence="2">Belongs to the dpy-19 family.</text>
</comment>
<keyword evidence="7 8" id="KW-0472">Membrane</keyword>
<proteinExistence type="inferred from homology"/>
<evidence type="ECO:0000256" key="6">
    <source>
        <dbReference type="ARBA" id="ARBA00022989"/>
    </source>
</evidence>
<dbReference type="GO" id="GO:0000030">
    <property type="term" value="F:mannosyltransferase activity"/>
    <property type="evidence" value="ECO:0007669"/>
    <property type="project" value="InterPro"/>
</dbReference>
<protein>
    <submittedName>
        <fullName evidence="10">Uncharacterized protein</fullName>
    </submittedName>
</protein>
<dbReference type="CDD" id="cd20177">
    <property type="entry name" value="Dpy19"/>
    <property type="match status" value="1"/>
</dbReference>
<keyword evidence="6 8" id="KW-1133">Transmembrane helix</keyword>
<dbReference type="Pfam" id="PF10034">
    <property type="entry name" value="Dpy19"/>
    <property type="match status" value="1"/>
</dbReference>
<accession>A0A914Y7S8</accession>
<comment type="subcellular location">
    <subcellularLocation>
        <location evidence="1">Membrane</location>
        <topology evidence="1">Multi-pass membrane protein</topology>
    </subcellularLocation>
</comment>
<evidence type="ECO:0000256" key="7">
    <source>
        <dbReference type="ARBA" id="ARBA00023136"/>
    </source>
</evidence>
<dbReference type="Proteomes" id="UP000887577">
    <property type="component" value="Unplaced"/>
</dbReference>
<name>A0A914Y7S8_9BILA</name>
<feature type="transmembrane region" description="Helical" evidence="8">
    <location>
        <begin position="508"/>
        <end position="524"/>
    </location>
</feature>
<evidence type="ECO:0000256" key="5">
    <source>
        <dbReference type="ARBA" id="ARBA00022692"/>
    </source>
</evidence>
<dbReference type="InterPro" id="IPR018732">
    <property type="entry name" value="Dpy-19/Dpy-19-like"/>
</dbReference>
<feature type="transmembrane region" description="Helical" evidence="8">
    <location>
        <begin position="415"/>
        <end position="434"/>
    </location>
</feature>
<evidence type="ECO:0000256" key="1">
    <source>
        <dbReference type="ARBA" id="ARBA00004141"/>
    </source>
</evidence>
<evidence type="ECO:0000256" key="3">
    <source>
        <dbReference type="ARBA" id="ARBA00022676"/>
    </source>
</evidence>
<reference evidence="10" key="1">
    <citation type="submission" date="2022-11" db="UniProtKB">
        <authorList>
            <consortium name="WormBaseParasite"/>
        </authorList>
    </citation>
    <scope>IDENTIFICATION</scope>
</reference>
<evidence type="ECO:0000256" key="8">
    <source>
        <dbReference type="SAM" id="Phobius"/>
    </source>
</evidence>
<dbReference type="InterPro" id="IPR047462">
    <property type="entry name" value="Dpy19"/>
</dbReference>
<feature type="transmembrane region" description="Helical" evidence="8">
    <location>
        <begin position="21"/>
        <end position="40"/>
    </location>
</feature>
<evidence type="ECO:0000256" key="4">
    <source>
        <dbReference type="ARBA" id="ARBA00022679"/>
    </source>
</evidence>
<organism evidence="9 10">
    <name type="scientific">Panagrolaimus superbus</name>
    <dbReference type="NCBI Taxonomy" id="310955"/>
    <lineage>
        <taxon>Eukaryota</taxon>
        <taxon>Metazoa</taxon>
        <taxon>Ecdysozoa</taxon>
        <taxon>Nematoda</taxon>
        <taxon>Chromadorea</taxon>
        <taxon>Rhabditida</taxon>
        <taxon>Tylenchina</taxon>
        <taxon>Panagrolaimomorpha</taxon>
        <taxon>Panagrolaimoidea</taxon>
        <taxon>Panagrolaimidae</taxon>
        <taxon>Panagrolaimus</taxon>
    </lineage>
</organism>
<feature type="transmembrane region" description="Helical" evidence="8">
    <location>
        <begin position="313"/>
        <end position="331"/>
    </location>
</feature>
<feature type="transmembrane region" description="Helical" evidence="8">
    <location>
        <begin position="164"/>
        <end position="188"/>
    </location>
</feature>
<dbReference type="AlphaFoldDB" id="A0A914Y7S8"/>
<feature type="transmembrane region" description="Helical" evidence="8">
    <location>
        <begin position="343"/>
        <end position="363"/>
    </location>
</feature>
<dbReference type="PANTHER" id="PTHR31488">
    <property type="entry name" value="DPY-19-LIKE 1, LIKE (H. SAPIENS)"/>
    <property type="match status" value="1"/>
</dbReference>
<evidence type="ECO:0000313" key="10">
    <source>
        <dbReference type="WBParaSite" id="PSU_v2.g15509.t1"/>
    </source>
</evidence>
<sequence length="691" mass="79713">MARQKTAPPAPEIPKSTASSSYSFLNSIFIVLAVIVLWIYHFRHLSTLFENDRQFSHLADFEREMTYRTEMGLYYSYYKTIINAKTFTQGVIEIMYDNKTEYGHTINTLERFNLYPEVVLAALYRTFTTITKNLGMITQNCYIINRGDDLSPVESCEGIGNPHYFYISGAFFIAGSVLPSMYLLGYLLSDSHIGGFMSAAAFMFNHGEATRVQWTPPLRETFGYPLFLAHIVTVTYILKHGTNIGIYFFSMILNACFLLSWQFAQFALFTQLAALYAAYMLEYISLSALRPLFRSYLAPFVVAYCLLFGNRMLLSSLYFTSIVAINIALILRPVLNRIQTRPLYILVHIIVYVFATFGTKALVKYVFTIHDDDHVFDILRSKFTEYANFHTKLYTCAAEFDFLGPEYIKKLSQTALLPFSVLAACLILFMLLRWEIFTAMFWYRNPEHSNHGKPFAELVYHFGQFAFFALMAGLIMRLKLFLTPELCALVAILFNKKLFLMLFNFRPTMWRIPLAVAIFACMAYKGMKNIEEQRSITGSYSNIEQENLFNWITENTRTDAVFAGSMPVMANLKLSTDRPIANHPHYEHEEIRNRTLKIYSLYSRKSLKEVHQTLKNMGINYYVFQPSSCTGQHPKPNCTYIEMWDMEDPKNIGNPSLCDIFGIALGRREYSKIKPFKVVYTSSAYIILELA</sequence>
<dbReference type="PANTHER" id="PTHR31488:SF1">
    <property type="entry name" value="C-MANNOSYLTRANSFERASE DPY19L1"/>
    <property type="match status" value="1"/>
</dbReference>
<keyword evidence="9" id="KW-1185">Reference proteome</keyword>
<feature type="transmembrane region" description="Helical" evidence="8">
    <location>
        <begin position="244"/>
        <end position="261"/>
    </location>
</feature>
<evidence type="ECO:0000313" key="9">
    <source>
        <dbReference type="Proteomes" id="UP000887577"/>
    </source>
</evidence>
<keyword evidence="3" id="KW-0328">Glycosyltransferase</keyword>
<dbReference type="GO" id="GO:0005637">
    <property type="term" value="C:nuclear inner membrane"/>
    <property type="evidence" value="ECO:0007669"/>
    <property type="project" value="TreeGrafter"/>
</dbReference>